<evidence type="ECO:0008006" key="6">
    <source>
        <dbReference type="Google" id="ProtNLM"/>
    </source>
</evidence>
<dbReference type="Gene3D" id="3.40.50.300">
    <property type="entry name" value="P-loop containing nucleotide triphosphate hydrolases"/>
    <property type="match status" value="1"/>
</dbReference>
<keyword evidence="1" id="KW-0547">Nucleotide-binding</keyword>
<comment type="caution">
    <text evidence="4">The sequence shown here is derived from an EMBL/GenBank/DDBJ whole genome shotgun (WGS) entry which is preliminary data.</text>
</comment>
<gene>
    <name evidence="4" type="ORF">AB2Z07_00900</name>
</gene>
<name>A0ABV4JMY3_9BACT</name>
<dbReference type="Proteomes" id="UP001568358">
    <property type="component" value="Unassembled WGS sequence"/>
</dbReference>
<organism evidence="4 5">
    <name type="scientific">Halodesulfovibrio aestuarii</name>
    <dbReference type="NCBI Taxonomy" id="126333"/>
    <lineage>
        <taxon>Bacteria</taxon>
        <taxon>Pseudomonadati</taxon>
        <taxon>Thermodesulfobacteriota</taxon>
        <taxon>Desulfovibrionia</taxon>
        <taxon>Desulfovibrionales</taxon>
        <taxon>Desulfovibrionaceae</taxon>
        <taxon>Halodesulfovibrio</taxon>
    </lineage>
</organism>
<evidence type="ECO:0000256" key="1">
    <source>
        <dbReference type="ARBA" id="ARBA00022741"/>
    </source>
</evidence>
<dbReference type="RefSeq" id="WP_371149772.1">
    <property type="nucleotide sequence ID" value="NZ_JBFSOO010000001.1"/>
</dbReference>
<keyword evidence="5" id="KW-1185">Reference proteome</keyword>
<dbReference type="InterPro" id="IPR017871">
    <property type="entry name" value="ABC_transporter-like_CS"/>
</dbReference>
<evidence type="ECO:0000256" key="3">
    <source>
        <dbReference type="SAM" id="Coils"/>
    </source>
</evidence>
<dbReference type="InterPro" id="IPR027417">
    <property type="entry name" value="P-loop_NTPase"/>
</dbReference>
<feature type="coiled-coil region" evidence="3">
    <location>
        <begin position="282"/>
        <end position="330"/>
    </location>
</feature>
<protein>
    <recommendedName>
        <fullName evidence="6">AAA family ATPase</fullName>
    </recommendedName>
</protein>
<evidence type="ECO:0000256" key="2">
    <source>
        <dbReference type="ARBA" id="ARBA00022840"/>
    </source>
</evidence>
<sequence length="708" mass="80852">MEITINNCNSLDSAKLTIASQKLNIKFAPNGTGKSTIGQAIQYAAQKNDSKLLDLLPFKYRDSNPEGIAPSVSELGEIKEVMCFNENYVNQFVFQQDELLNNSFEIFIKNEFYKEKEKEIEDSVGGIKKLFTNNDELNSFIANLKELNSAFKLTKKGISKTSTGIKALNSGNKRHNIPEKLKSYAPLIKSQQCVDWIAWQTKGCSFSEVTTSCPFCSTEKAQELDHVQQVGREYDKTIVRNLIKITGALEVLGDYFVAETKDRLQKIATKKDGLDDTDEYILTDVKKQIELLVNQLERLKSLSSLTFSKEDNINDKLEKFKIKLDDLKRISSPKTKSATDKINTSITDVQQKAGVLQGAIRLQQLQSEKLIEKHQNNINEFLAYAGFKYKVELTGNKGQSQLKLKHVDHKEYLAGGNQHLSFGERNAFAIVLFMYECLAKKTDLIILDDPISSFDKNKKYAILQMLFRRDSEECLKSKTVLMLTHDIEPIIDTVKSLQEFNGQTTNSFLKLNRGNLTELNITKDDIQTFPEICKNICTSEKHDVIKAIYLRRYYETIGQKNYSYQILSNLLHKRDKVTDQSKEQVAGEYPAMPVAEFKHGFDSIKQWIENFDYPQLLAKIKNTATLCQFYDACETGYEKLQIFRLLSGTDQEHPTIRKFINETYHIENEFICQLAPDKFDTIPEYVILKCDEIVAAIAKDLPHPEVAV</sequence>
<dbReference type="PROSITE" id="PS00211">
    <property type="entry name" value="ABC_TRANSPORTER_1"/>
    <property type="match status" value="1"/>
</dbReference>
<proteinExistence type="predicted"/>
<evidence type="ECO:0000313" key="5">
    <source>
        <dbReference type="Proteomes" id="UP001568358"/>
    </source>
</evidence>
<keyword evidence="3" id="KW-0175">Coiled coil</keyword>
<reference evidence="4 5" key="1">
    <citation type="submission" date="2024-07" db="EMBL/GenBank/DDBJ databases">
        <title>Active virus-host system and metabolic interactions in a Lokiarchaeon culture.</title>
        <authorList>
            <person name="Ponce Toledo R.I."/>
            <person name="Rodrigues Oliveira T."/>
            <person name="Schleper C."/>
        </authorList>
    </citation>
    <scope>NUCLEOTIDE SEQUENCE [LARGE SCALE GENOMIC DNA]</scope>
    <source>
        <strain evidence="4 5">B35</strain>
    </source>
</reference>
<dbReference type="SUPFAM" id="SSF52540">
    <property type="entry name" value="P-loop containing nucleoside triphosphate hydrolases"/>
    <property type="match status" value="1"/>
</dbReference>
<dbReference type="EMBL" id="JBFSOO010000001">
    <property type="protein sequence ID" value="MEZ6852099.1"/>
    <property type="molecule type" value="Genomic_DNA"/>
</dbReference>
<accession>A0ABV4JMY3</accession>
<keyword evidence="2" id="KW-0067">ATP-binding</keyword>
<evidence type="ECO:0000313" key="4">
    <source>
        <dbReference type="EMBL" id="MEZ6852099.1"/>
    </source>
</evidence>